<accession>A0A2S2CNV7</accession>
<dbReference type="PROSITE" id="PS51257">
    <property type="entry name" value="PROKAR_LIPOPROTEIN"/>
    <property type="match status" value="1"/>
</dbReference>
<keyword evidence="2" id="KW-1185">Reference proteome</keyword>
<dbReference type="OrthoDB" id="2080515at2"/>
<proteinExistence type="predicted"/>
<reference evidence="2" key="1">
    <citation type="submission" date="2018-05" db="EMBL/GenBank/DDBJ databases">
        <title>Azospirillum thermophila sp. nov., a novel isolated from hot spring.</title>
        <authorList>
            <person name="Zhao Z."/>
        </authorList>
    </citation>
    <scope>NUCLEOTIDE SEQUENCE [LARGE SCALE GENOMIC DNA]</scope>
    <source>
        <strain evidence="2">CFH 70021</strain>
    </source>
</reference>
<dbReference type="AlphaFoldDB" id="A0A2S2CNV7"/>
<dbReference type="RefSeq" id="WP_109326012.1">
    <property type="nucleotide sequence ID" value="NZ_CP029353.1"/>
</dbReference>
<dbReference type="EMBL" id="CP029353">
    <property type="protein sequence ID" value="AWK86191.1"/>
    <property type="molecule type" value="Genomic_DNA"/>
</dbReference>
<evidence type="ECO:0000313" key="2">
    <source>
        <dbReference type="Proteomes" id="UP000245629"/>
    </source>
</evidence>
<organism evidence="1 2">
    <name type="scientific">Azospirillum thermophilum</name>
    <dbReference type="NCBI Taxonomy" id="2202148"/>
    <lineage>
        <taxon>Bacteria</taxon>
        <taxon>Pseudomonadati</taxon>
        <taxon>Pseudomonadota</taxon>
        <taxon>Alphaproteobacteria</taxon>
        <taxon>Rhodospirillales</taxon>
        <taxon>Azospirillaceae</taxon>
        <taxon>Azospirillum</taxon>
    </lineage>
</organism>
<dbReference type="Proteomes" id="UP000245629">
    <property type="component" value="Chromosome 2"/>
</dbReference>
<sequence length="194" mass="21735">MTRLHLENGKRCRPVLAAALLAVLSGCAEQARYEATKDSYQECVLGQFLEKRDTLGRAAINHAFRACRSTRKEMVEEVKDWMNRPAGMVDRAVVRDLHQTMRDDLGLPAVPSYEVVERGGVKTSQLHRGLADYWAKPTRWLHGAFAMSSRAYRFTTNRKTIDEAISEAVAACDAVSQEPCRLVAVDSDIVQELP</sequence>
<dbReference type="KEGG" id="azz:DEW08_07930"/>
<name>A0A2S2CNV7_9PROT</name>
<gene>
    <name evidence="1" type="ORF">DEW08_07930</name>
</gene>
<evidence type="ECO:0000313" key="1">
    <source>
        <dbReference type="EMBL" id="AWK86191.1"/>
    </source>
</evidence>
<evidence type="ECO:0008006" key="3">
    <source>
        <dbReference type="Google" id="ProtNLM"/>
    </source>
</evidence>
<protein>
    <recommendedName>
        <fullName evidence="3">Lipoprotein</fullName>
    </recommendedName>
</protein>